<dbReference type="OrthoDB" id="9795336at2"/>
<dbReference type="InterPro" id="IPR016087">
    <property type="entry name" value="Chalcone_isomerase"/>
</dbReference>
<protein>
    <recommendedName>
        <fullName evidence="1">Chalcone isomerase domain-containing protein</fullName>
    </recommendedName>
</protein>
<dbReference type="EMBL" id="SIXI01000004">
    <property type="protein sequence ID" value="TBO30206.1"/>
    <property type="molecule type" value="Genomic_DNA"/>
</dbReference>
<feature type="domain" description="Chalcone isomerase" evidence="1">
    <location>
        <begin position="43"/>
        <end position="215"/>
    </location>
</feature>
<evidence type="ECO:0000313" key="2">
    <source>
        <dbReference type="EMBL" id="TBO30206.1"/>
    </source>
</evidence>
<gene>
    <name evidence="2" type="ORF">EYS42_10935</name>
</gene>
<dbReference type="Gene3D" id="3.50.70.10">
    <property type="match status" value="1"/>
</dbReference>
<dbReference type="AlphaFoldDB" id="A0A4Q9GXS9"/>
<name>A0A4Q9GXS9_9BURK</name>
<dbReference type="InterPro" id="IPR036298">
    <property type="entry name" value="Chalcone_isomerase_sf"/>
</dbReference>
<dbReference type="SUPFAM" id="SSF54626">
    <property type="entry name" value="Chalcone isomerase"/>
    <property type="match status" value="1"/>
</dbReference>
<evidence type="ECO:0000313" key="3">
    <source>
        <dbReference type="Proteomes" id="UP000292120"/>
    </source>
</evidence>
<dbReference type="Pfam" id="PF16036">
    <property type="entry name" value="Chalcone_3"/>
    <property type="match status" value="1"/>
</dbReference>
<organism evidence="2 3">
    <name type="scientific">Aquabacterium lacunae</name>
    <dbReference type="NCBI Taxonomy" id="2528630"/>
    <lineage>
        <taxon>Bacteria</taxon>
        <taxon>Pseudomonadati</taxon>
        <taxon>Pseudomonadota</taxon>
        <taxon>Betaproteobacteria</taxon>
        <taxon>Burkholderiales</taxon>
        <taxon>Aquabacterium</taxon>
    </lineage>
</organism>
<sequence>MHLPTIAPSRGTTDEHDGSRRQFMVSAAGAALLPFATEAQADVELEGVTLEETITVGGRKLVLNGAGVRRRGYFKADVTALYLPEKRTTPESIFKLDGYRRIQLNILRDFTSSTISRIFISDFKQAATEEEFKKLIEVISLVGGAYSNVKRVTKGDVVDLDWVPGKGWMAFLNGKGLQVQGAGTDAINNELAYQIYLRMYIGASAPEDLRNGLLGLTKLNRV</sequence>
<evidence type="ECO:0000259" key="1">
    <source>
        <dbReference type="Pfam" id="PF16036"/>
    </source>
</evidence>
<proteinExistence type="predicted"/>
<reference evidence="2 3" key="1">
    <citation type="submission" date="2019-02" db="EMBL/GenBank/DDBJ databases">
        <title>Aquabacterium sp. strain KMB7.</title>
        <authorList>
            <person name="Chen W.-M."/>
        </authorList>
    </citation>
    <scope>NUCLEOTIDE SEQUENCE [LARGE SCALE GENOMIC DNA]</scope>
    <source>
        <strain evidence="2 3">KMB7</strain>
    </source>
</reference>
<keyword evidence="3" id="KW-1185">Reference proteome</keyword>
<dbReference type="InterPro" id="IPR016088">
    <property type="entry name" value="Chalcone_isomerase_3-sand"/>
</dbReference>
<comment type="caution">
    <text evidence="2">The sequence shown here is derived from an EMBL/GenBank/DDBJ whole genome shotgun (WGS) entry which is preliminary data.</text>
</comment>
<dbReference type="GO" id="GO:0016872">
    <property type="term" value="F:intramolecular lyase activity"/>
    <property type="evidence" value="ECO:0007669"/>
    <property type="project" value="InterPro"/>
</dbReference>
<accession>A0A4Q9GXS9</accession>
<dbReference type="RefSeq" id="WP_130968199.1">
    <property type="nucleotide sequence ID" value="NZ_SIXI01000004.1"/>
</dbReference>
<dbReference type="Proteomes" id="UP000292120">
    <property type="component" value="Unassembled WGS sequence"/>
</dbReference>